<dbReference type="AlphaFoldDB" id="A0A174NSP2"/>
<organism evidence="1 2">
    <name type="scientific">Bacteroides thetaiotaomicron</name>
    <dbReference type="NCBI Taxonomy" id="818"/>
    <lineage>
        <taxon>Bacteria</taxon>
        <taxon>Pseudomonadati</taxon>
        <taxon>Bacteroidota</taxon>
        <taxon>Bacteroidia</taxon>
        <taxon>Bacteroidales</taxon>
        <taxon>Bacteroidaceae</taxon>
        <taxon>Bacteroides</taxon>
    </lineage>
</organism>
<evidence type="ECO:0008006" key="3">
    <source>
        <dbReference type="Google" id="ProtNLM"/>
    </source>
</evidence>
<gene>
    <name evidence="1" type="ORF">ERS852511_02292</name>
</gene>
<protein>
    <recommendedName>
        <fullName evidence="3">Lipoprotein</fullName>
    </recommendedName>
</protein>
<proteinExistence type="predicted"/>
<dbReference type="RefSeq" id="WP_055299771.1">
    <property type="nucleotide sequence ID" value="NZ_CZAP01000006.1"/>
</dbReference>
<dbReference type="Proteomes" id="UP000095576">
    <property type="component" value="Unassembled WGS sequence"/>
</dbReference>
<evidence type="ECO:0000313" key="1">
    <source>
        <dbReference type="EMBL" id="CUP49550.1"/>
    </source>
</evidence>
<name>A0A174NSP2_BACT4</name>
<accession>A0A174NSP2</accession>
<dbReference type="EMBL" id="CZAP01000006">
    <property type="protein sequence ID" value="CUP49550.1"/>
    <property type="molecule type" value="Genomic_DNA"/>
</dbReference>
<sequence>MKYLFIFSLIIAFASCGNSNKTVNSEDTETVNGYRYEKGSDEAFTGTVKFKNGTTKEYKDGKVISRTIYHENGQPASTKYKDENGRYYKKVEYDKSGNKIDEKVYE</sequence>
<evidence type="ECO:0000313" key="2">
    <source>
        <dbReference type="Proteomes" id="UP000095576"/>
    </source>
</evidence>
<reference evidence="1 2" key="1">
    <citation type="submission" date="2015-09" db="EMBL/GenBank/DDBJ databases">
        <authorList>
            <consortium name="Pathogen Informatics"/>
        </authorList>
    </citation>
    <scope>NUCLEOTIDE SEQUENCE [LARGE SCALE GENOMIC DNA]</scope>
    <source>
        <strain evidence="1 2">2789STDY5834899</strain>
    </source>
</reference>
<dbReference type="PROSITE" id="PS51257">
    <property type="entry name" value="PROKAR_LIPOPROTEIN"/>
    <property type="match status" value="1"/>
</dbReference>